<gene>
    <name evidence="3" type="ORF">ASPSYDRAFT_35961</name>
</gene>
<feature type="region of interest" description="Disordered" evidence="1">
    <location>
        <begin position="81"/>
        <end position="100"/>
    </location>
</feature>
<feature type="domain" description="FAD dependent oxidoreductase" evidence="2">
    <location>
        <begin position="63"/>
        <end position="475"/>
    </location>
</feature>
<dbReference type="EMBL" id="KV878596">
    <property type="protein sequence ID" value="OJJ53719.1"/>
    <property type="molecule type" value="Genomic_DNA"/>
</dbReference>
<dbReference type="PANTHER" id="PTHR13847:SF213">
    <property type="entry name" value="DEPENDENT OXIDOREDUCTASE, PUTATIVE-RELATED"/>
    <property type="match status" value="1"/>
</dbReference>
<dbReference type="GO" id="GO:0005737">
    <property type="term" value="C:cytoplasm"/>
    <property type="evidence" value="ECO:0007669"/>
    <property type="project" value="TreeGrafter"/>
</dbReference>
<dbReference type="VEuPathDB" id="FungiDB:ASPSYDRAFT_35961"/>
<evidence type="ECO:0000313" key="4">
    <source>
        <dbReference type="Proteomes" id="UP000184356"/>
    </source>
</evidence>
<organism evidence="3 4">
    <name type="scientific">Aspergillus sydowii CBS 593.65</name>
    <dbReference type="NCBI Taxonomy" id="1036612"/>
    <lineage>
        <taxon>Eukaryota</taxon>
        <taxon>Fungi</taxon>
        <taxon>Dikarya</taxon>
        <taxon>Ascomycota</taxon>
        <taxon>Pezizomycotina</taxon>
        <taxon>Eurotiomycetes</taxon>
        <taxon>Eurotiomycetidae</taxon>
        <taxon>Eurotiales</taxon>
        <taxon>Aspergillaceae</taxon>
        <taxon>Aspergillus</taxon>
        <taxon>Aspergillus subgen. Nidulantes</taxon>
    </lineage>
</organism>
<dbReference type="Proteomes" id="UP000184356">
    <property type="component" value="Unassembled WGS sequence"/>
</dbReference>
<evidence type="ECO:0000256" key="1">
    <source>
        <dbReference type="SAM" id="MobiDB-lite"/>
    </source>
</evidence>
<keyword evidence="4" id="KW-1185">Reference proteome</keyword>
<dbReference type="Gene3D" id="3.30.9.10">
    <property type="entry name" value="D-Amino Acid Oxidase, subunit A, domain 2"/>
    <property type="match status" value="1"/>
</dbReference>
<dbReference type="PANTHER" id="PTHR13847">
    <property type="entry name" value="SARCOSINE DEHYDROGENASE-RELATED"/>
    <property type="match status" value="1"/>
</dbReference>
<evidence type="ECO:0000259" key="2">
    <source>
        <dbReference type="Pfam" id="PF01266"/>
    </source>
</evidence>
<dbReference type="Pfam" id="PF01266">
    <property type="entry name" value="DAO"/>
    <property type="match status" value="1"/>
</dbReference>
<dbReference type="STRING" id="1036612.A0A1L9T2S6"/>
<accession>A0A1L9T2S6</accession>
<dbReference type="Gene3D" id="3.50.50.60">
    <property type="entry name" value="FAD/NAD(P)-binding domain"/>
    <property type="match status" value="1"/>
</dbReference>
<dbReference type="OrthoDB" id="512662at2759"/>
<dbReference type="RefSeq" id="XP_040697525.1">
    <property type="nucleotide sequence ID" value="XM_040845382.1"/>
</dbReference>
<sequence length="522" mass="56919">MASLVHSLLTNPGIPLQDRQDALNRALSDPGLPSQNPTSSFWLRDPHPSLAKAQSDTLPVEADVVIIGSGVTGTSIAKTLLESRKPRSGNNGPGQEQTSRPAVVMLEARDICSGATGRNGGHILETAEEFAELEQVHGIEAARKILRFRLAHLRELLAVAEKYDLTESAQARKVQFLSVYFEKKGWSDARARFQRLKQGLPEETQEWRLYERDEIPKEFSLPYAQGIVAGPAGAIWPYKFITGILDQLKTKYPEELRIETNTPVTSIQDHGSKAVSGLRYTVTTPRGTIHARHIVHCTNAHVAHLIPGLKGRICPIRGQMSAQHPGTNFRRQGAEHSWLFNYDRGFDYLTQLPASDVGEMMMFGGGFAQGEGGGISDLGVSTDSELSLYADIHLSGALSAVFGRANWGAPRGSAVEQMWTGNMGFSADGFPWVGRLPVSLTGRGEDVEGKGAEWVSAAFSGEGMVLAWLCGKALGKMLLLHDHGLDGKSVDLSWFPEQMIVTEDRARKAVYALPPSNVSPHL</sequence>
<evidence type="ECO:0000313" key="3">
    <source>
        <dbReference type="EMBL" id="OJJ53719.1"/>
    </source>
</evidence>
<name>A0A1L9T2S6_9EURO</name>
<feature type="compositionally biased region" description="Polar residues" evidence="1">
    <location>
        <begin position="88"/>
        <end position="100"/>
    </location>
</feature>
<proteinExistence type="predicted"/>
<dbReference type="InterPro" id="IPR036188">
    <property type="entry name" value="FAD/NAD-bd_sf"/>
</dbReference>
<protein>
    <recommendedName>
        <fullName evidence="2">FAD dependent oxidoreductase domain-containing protein</fullName>
    </recommendedName>
</protein>
<reference evidence="4" key="1">
    <citation type="journal article" date="2017" name="Genome Biol.">
        <title>Comparative genomics reveals high biological diversity and specific adaptations in the industrially and medically important fungal genus Aspergillus.</title>
        <authorList>
            <person name="de Vries R.P."/>
            <person name="Riley R."/>
            <person name="Wiebenga A."/>
            <person name="Aguilar-Osorio G."/>
            <person name="Amillis S."/>
            <person name="Uchima C.A."/>
            <person name="Anderluh G."/>
            <person name="Asadollahi M."/>
            <person name="Askin M."/>
            <person name="Barry K."/>
            <person name="Battaglia E."/>
            <person name="Bayram O."/>
            <person name="Benocci T."/>
            <person name="Braus-Stromeyer S.A."/>
            <person name="Caldana C."/>
            <person name="Canovas D."/>
            <person name="Cerqueira G.C."/>
            <person name="Chen F."/>
            <person name="Chen W."/>
            <person name="Choi C."/>
            <person name="Clum A."/>
            <person name="Dos Santos R.A."/>
            <person name="Damasio A.R."/>
            <person name="Diallinas G."/>
            <person name="Emri T."/>
            <person name="Fekete E."/>
            <person name="Flipphi M."/>
            <person name="Freyberg S."/>
            <person name="Gallo A."/>
            <person name="Gournas C."/>
            <person name="Habgood R."/>
            <person name="Hainaut M."/>
            <person name="Harispe M.L."/>
            <person name="Henrissat B."/>
            <person name="Hilden K.S."/>
            <person name="Hope R."/>
            <person name="Hossain A."/>
            <person name="Karabika E."/>
            <person name="Karaffa L."/>
            <person name="Karanyi Z."/>
            <person name="Krasevec N."/>
            <person name="Kuo A."/>
            <person name="Kusch H."/>
            <person name="LaButti K."/>
            <person name="Lagendijk E.L."/>
            <person name="Lapidus A."/>
            <person name="Levasseur A."/>
            <person name="Lindquist E."/>
            <person name="Lipzen A."/>
            <person name="Logrieco A.F."/>
            <person name="MacCabe A."/>
            <person name="Maekelae M.R."/>
            <person name="Malavazi I."/>
            <person name="Melin P."/>
            <person name="Meyer V."/>
            <person name="Mielnichuk N."/>
            <person name="Miskei M."/>
            <person name="Molnar A.P."/>
            <person name="Mule G."/>
            <person name="Ngan C.Y."/>
            <person name="Orejas M."/>
            <person name="Orosz E."/>
            <person name="Ouedraogo J.P."/>
            <person name="Overkamp K.M."/>
            <person name="Park H.-S."/>
            <person name="Perrone G."/>
            <person name="Piumi F."/>
            <person name="Punt P.J."/>
            <person name="Ram A.F."/>
            <person name="Ramon A."/>
            <person name="Rauscher S."/>
            <person name="Record E."/>
            <person name="Riano-Pachon D.M."/>
            <person name="Robert V."/>
            <person name="Roehrig J."/>
            <person name="Ruller R."/>
            <person name="Salamov A."/>
            <person name="Salih N.S."/>
            <person name="Samson R.A."/>
            <person name="Sandor E."/>
            <person name="Sanguinetti M."/>
            <person name="Schuetze T."/>
            <person name="Sepcic K."/>
            <person name="Shelest E."/>
            <person name="Sherlock G."/>
            <person name="Sophianopoulou V."/>
            <person name="Squina F.M."/>
            <person name="Sun H."/>
            <person name="Susca A."/>
            <person name="Todd R.B."/>
            <person name="Tsang A."/>
            <person name="Unkles S.E."/>
            <person name="van de Wiele N."/>
            <person name="van Rossen-Uffink D."/>
            <person name="Oliveira J.V."/>
            <person name="Vesth T.C."/>
            <person name="Visser J."/>
            <person name="Yu J.-H."/>
            <person name="Zhou M."/>
            <person name="Andersen M.R."/>
            <person name="Archer D.B."/>
            <person name="Baker S.E."/>
            <person name="Benoit I."/>
            <person name="Brakhage A.A."/>
            <person name="Braus G.H."/>
            <person name="Fischer R."/>
            <person name="Frisvad J.C."/>
            <person name="Goldman G.H."/>
            <person name="Houbraken J."/>
            <person name="Oakley B."/>
            <person name="Pocsi I."/>
            <person name="Scazzocchio C."/>
            <person name="Seiboth B."/>
            <person name="vanKuyk P.A."/>
            <person name="Wortman J."/>
            <person name="Dyer P.S."/>
            <person name="Grigoriev I.V."/>
        </authorList>
    </citation>
    <scope>NUCLEOTIDE SEQUENCE [LARGE SCALE GENOMIC DNA]</scope>
    <source>
        <strain evidence="4">CBS 593.65</strain>
    </source>
</reference>
<dbReference type="InterPro" id="IPR006076">
    <property type="entry name" value="FAD-dep_OxRdtase"/>
</dbReference>
<dbReference type="SUPFAM" id="SSF51905">
    <property type="entry name" value="FAD/NAD(P)-binding domain"/>
    <property type="match status" value="1"/>
</dbReference>
<feature type="region of interest" description="Disordered" evidence="1">
    <location>
        <begin position="25"/>
        <end position="46"/>
    </location>
</feature>
<dbReference type="AlphaFoldDB" id="A0A1L9T2S6"/>
<dbReference type="GeneID" id="63761455"/>